<name>A0A1H0XGG4_9GAMM</name>
<evidence type="ECO:0000256" key="4">
    <source>
        <dbReference type="ARBA" id="ARBA00023002"/>
    </source>
</evidence>
<proteinExistence type="predicted"/>
<accession>A0A1H0XGG4</accession>
<evidence type="ECO:0000256" key="6">
    <source>
        <dbReference type="ARBA" id="ARBA00023014"/>
    </source>
</evidence>
<keyword evidence="10" id="KW-1185">Reference proteome</keyword>
<keyword evidence="6" id="KW-0411">Iron-sulfur</keyword>
<gene>
    <name evidence="9" type="ORF">SAMN05216213_11655</name>
</gene>
<dbReference type="RefSeq" id="WP_090434142.1">
    <property type="nucleotide sequence ID" value="NZ_FNJJ01000016.1"/>
</dbReference>
<evidence type="ECO:0000313" key="10">
    <source>
        <dbReference type="Proteomes" id="UP000199460"/>
    </source>
</evidence>
<feature type="domain" description="Dimethylamine monooxygenase subunit DmmA-like N-terminal" evidence="8">
    <location>
        <begin position="60"/>
        <end position="114"/>
    </location>
</feature>
<dbReference type="GO" id="GO:0046872">
    <property type="term" value="F:metal ion binding"/>
    <property type="evidence" value="ECO:0007669"/>
    <property type="project" value="UniProtKB-KW"/>
</dbReference>
<keyword evidence="3" id="KW-0479">Metal-binding</keyword>
<dbReference type="GO" id="GO:0051537">
    <property type="term" value="F:2 iron, 2 sulfur cluster binding"/>
    <property type="evidence" value="ECO:0007669"/>
    <property type="project" value="UniProtKB-KW"/>
</dbReference>
<dbReference type="InterPro" id="IPR054582">
    <property type="entry name" value="DmmA-like_N"/>
</dbReference>
<evidence type="ECO:0000256" key="3">
    <source>
        <dbReference type="ARBA" id="ARBA00022723"/>
    </source>
</evidence>
<keyword evidence="1" id="KW-0285">Flavoprotein</keyword>
<evidence type="ECO:0000259" key="8">
    <source>
        <dbReference type="Pfam" id="PF22290"/>
    </source>
</evidence>
<dbReference type="AlphaFoldDB" id="A0A1H0XGG4"/>
<dbReference type="EMBL" id="FNJJ01000016">
    <property type="protein sequence ID" value="SDQ02022.1"/>
    <property type="molecule type" value="Genomic_DNA"/>
</dbReference>
<evidence type="ECO:0000256" key="5">
    <source>
        <dbReference type="ARBA" id="ARBA00023004"/>
    </source>
</evidence>
<dbReference type="Pfam" id="PF22290">
    <property type="entry name" value="DmmA-like_N"/>
    <property type="match status" value="1"/>
</dbReference>
<evidence type="ECO:0000256" key="2">
    <source>
        <dbReference type="ARBA" id="ARBA00022714"/>
    </source>
</evidence>
<dbReference type="InterPro" id="IPR048037">
    <property type="entry name" value="DmmA-like_C"/>
</dbReference>
<dbReference type="Pfam" id="PF22289">
    <property type="entry name" value="DmmA-like_C"/>
    <property type="match status" value="1"/>
</dbReference>
<dbReference type="NCBIfam" id="NF041259">
    <property type="entry name" value="mono_DmmA_fam"/>
    <property type="match status" value="1"/>
</dbReference>
<organism evidence="9 10">
    <name type="scientific">Ectopseudomonas guguanensis</name>
    <dbReference type="NCBI Taxonomy" id="1198456"/>
    <lineage>
        <taxon>Bacteria</taxon>
        <taxon>Pseudomonadati</taxon>
        <taxon>Pseudomonadota</taxon>
        <taxon>Gammaproteobacteria</taxon>
        <taxon>Pseudomonadales</taxon>
        <taxon>Pseudomonadaceae</taxon>
        <taxon>Ectopseudomonas</taxon>
    </lineage>
</organism>
<feature type="domain" description="Dimethylamine monooxygenase subunit DmmA-like C-terminal" evidence="7">
    <location>
        <begin position="124"/>
        <end position="167"/>
    </location>
</feature>
<reference evidence="10" key="1">
    <citation type="submission" date="2016-10" db="EMBL/GenBank/DDBJ databases">
        <authorList>
            <person name="Varghese N."/>
            <person name="Submissions S."/>
        </authorList>
    </citation>
    <scope>NUCLEOTIDE SEQUENCE [LARGE SCALE GENOMIC DNA]</scope>
    <source>
        <strain evidence="10">JCM 18416</strain>
    </source>
</reference>
<dbReference type="GeneID" id="300933845"/>
<keyword evidence="4" id="KW-0560">Oxidoreductase</keyword>
<dbReference type="GO" id="GO:0016491">
    <property type="term" value="F:oxidoreductase activity"/>
    <property type="evidence" value="ECO:0007669"/>
    <property type="project" value="UniProtKB-KW"/>
</dbReference>
<sequence>MTASSAEPLFSTPRYALEASRHPARFRLVVAQQASLARGLLDDPAPTLLLCLGETLPGSAEQESLPSAEALYLRLQMLLEQAQAGTRLYVCGDESFVWHVHCLARQAGLLGDEIELFRQGARRRLYCVHCGHFQDIGGEGECTCASCRVRLFVRAHFSQRLGAYMGVCLDPDRPYVQQVPA</sequence>
<keyword evidence="5" id="KW-0408">Iron</keyword>
<evidence type="ECO:0000256" key="1">
    <source>
        <dbReference type="ARBA" id="ARBA00022630"/>
    </source>
</evidence>
<dbReference type="OrthoDB" id="6955242at2"/>
<protein>
    <submittedName>
        <fullName evidence="9">Uncharacterized protein</fullName>
    </submittedName>
</protein>
<dbReference type="Proteomes" id="UP000199460">
    <property type="component" value="Unassembled WGS sequence"/>
</dbReference>
<keyword evidence="2" id="KW-0001">2Fe-2S</keyword>
<evidence type="ECO:0000313" key="9">
    <source>
        <dbReference type="EMBL" id="SDQ02022.1"/>
    </source>
</evidence>
<evidence type="ECO:0000259" key="7">
    <source>
        <dbReference type="Pfam" id="PF22289"/>
    </source>
</evidence>